<proteinExistence type="predicted"/>
<protein>
    <submittedName>
        <fullName evidence="1">Uncharacterized protein</fullName>
    </submittedName>
</protein>
<organism evidence="1 2">
    <name type="scientific">Caerostris extrusa</name>
    <name type="common">Bark spider</name>
    <name type="synonym">Caerostris bankana</name>
    <dbReference type="NCBI Taxonomy" id="172846"/>
    <lineage>
        <taxon>Eukaryota</taxon>
        <taxon>Metazoa</taxon>
        <taxon>Ecdysozoa</taxon>
        <taxon>Arthropoda</taxon>
        <taxon>Chelicerata</taxon>
        <taxon>Arachnida</taxon>
        <taxon>Araneae</taxon>
        <taxon>Araneomorphae</taxon>
        <taxon>Entelegynae</taxon>
        <taxon>Araneoidea</taxon>
        <taxon>Araneidae</taxon>
        <taxon>Caerostris</taxon>
    </lineage>
</organism>
<dbReference type="EMBL" id="BPLR01010303">
    <property type="protein sequence ID" value="GIY38429.1"/>
    <property type="molecule type" value="Genomic_DNA"/>
</dbReference>
<name>A0AAV4SYG9_CAEEX</name>
<dbReference type="AlphaFoldDB" id="A0AAV4SYG9"/>
<gene>
    <name evidence="1" type="ORF">CEXT_499971</name>
</gene>
<sequence length="116" mass="12827">MPYWDGFQAFEVGTKITYPFELLYIPSPPSSSLAVDILSRHPGRRARCVGDILQIPAPNHIFFFCCAASFSAWEVAGSVVPSLIMGGAVREKVHIHVRSRRQIGNISRGRGTTQEP</sequence>
<dbReference type="Proteomes" id="UP001054945">
    <property type="component" value="Unassembled WGS sequence"/>
</dbReference>
<evidence type="ECO:0000313" key="1">
    <source>
        <dbReference type="EMBL" id="GIY38429.1"/>
    </source>
</evidence>
<accession>A0AAV4SYG9</accession>
<keyword evidence="2" id="KW-1185">Reference proteome</keyword>
<comment type="caution">
    <text evidence="1">The sequence shown here is derived from an EMBL/GenBank/DDBJ whole genome shotgun (WGS) entry which is preliminary data.</text>
</comment>
<evidence type="ECO:0000313" key="2">
    <source>
        <dbReference type="Proteomes" id="UP001054945"/>
    </source>
</evidence>
<reference evidence="1 2" key="1">
    <citation type="submission" date="2021-06" db="EMBL/GenBank/DDBJ databases">
        <title>Caerostris extrusa draft genome.</title>
        <authorList>
            <person name="Kono N."/>
            <person name="Arakawa K."/>
        </authorList>
    </citation>
    <scope>NUCLEOTIDE SEQUENCE [LARGE SCALE GENOMIC DNA]</scope>
</reference>